<protein>
    <submittedName>
        <fullName evidence="2">Uncharacterized protein</fullName>
    </submittedName>
</protein>
<reference evidence="2 3" key="1">
    <citation type="submission" date="2019-05" db="EMBL/GenBank/DDBJ databases">
        <title>Another draft genome of Portunus trituberculatus and its Hox gene families provides insights of decapod evolution.</title>
        <authorList>
            <person name="Jeong J.-H."/>
            <person name="Song I."/>
            <person name="Kim S."/>
            <person name="Choi T."/>
            <person name="Kim D."/>
            <person name="Ryu S."/>
            <person name="Kim W."/>
        </authorList>
    </citation>
    <scope>NUCLEOTIDE SEQUENCE [LARGE SCALE GENOMIC DNA]</scope>
    <source>
        <tissue evidence="2">Muscle</tissue>
    </source>
</reference>
<comment type="caution">
    <text evidence="2">The sequence shown here is derived from an EMBL/GenBank/DDBJ whole genome shotgun (WGS) entry which is preliminary data.</text>
</comment>
<proteinExistence type="predicted"/>
<accession>A0A5B7E068</accession>
<dbReference type="Proteomes" id="UP000324222">
    <property type="component" value="Unassembled WGS sequence"/>
</dbReference>
<name>A0A5B7E068_PORTR</name>
<feature type="region of interest" description="Disordered" evidence="1">
    <location>
        <begin position="1"/>
        <end position="68"/>
    </location>
</feature>
<sequence length="163" mass="17347">MATTAGRDLTAGRLCPLKEGSEEGSGASRRRGKEGERKTVPSVSQDWCGAKRSPAEQQKGRRVGGGRRARTVVSFSRVTHAIFTSLPPLRPPSHQPVVLGTDVCTPAHRSASTCLSHQTPAPKIPTIVPLPYTCTRCTARHSIAPNNDINMSSTPCYVGTGTT</sequence>
<keyword evidence="3" id="KW-1185">Reference proteome</keyword>
<dbReference type="EMBL" id="VSRR010001700">
    <property type="protein sequence ID" value="MPC27158.1"/>
    <property type="molecule type" value="Genomic_DNA"/>
</dbReference>
<organism evidence="2 3">
    <name type="scientific">Portunus trituberculatus</name>
    <name type="common">Swimming crab</name>
    <name type="synonym">Neptunus trituberculatus</name>
    <dbReference type="NCBI Taxonomy" id="210409"/>
    <lineage>
        <taxon>Eukaryota</taxon>
        <taxon>Metazoa</taxon>
        <taxon>Ecdysozoa</taxon>
        <taxon>Arthropoda</taxon>
        <taxon>Crustacea</taxon>
        <taxon>Multicrustacea</taxon>
        <taxon>Malacostraca</taxon>
        <taxon>Eumalacostraca</taxon>
        <taxon>Eucarida</taxon>
        <taxon>Decapoda</taxon>
        <taxon>Pleocyemata</taxon>
        <taxon>Brachyura</taxon>
        <taxon>Eubrachyura</taxon>
        <taxon>Portunoidea</taxon>
        <taxon>Portunidae</taxon>
        <taxon>Portuninae</taxon>
        <taxon>Portunus</taxon>
    </lineage>
</organism>
<evidence type="ECO:0000256" key="1">
    <source>
        <dbReference type="SAM" id="MobiDB-lite"/>
    </source>
</evidence>
<evidence type="ECO:0000313" key="2">
    <source>
        <dbReference type="EMBL" id="MPC27158.1"/>
    </source>
</evidence>
<gene>
    <name evidence="2" type="ORF">E2C01_020322</name>
</gene>
<evidence type="ECO:0000313" key="3">
    <source>
        <dbReference type="Proteomes" id="UP000324222"/>
    </source>
</evidence>
<dbReference type="AlphaFoldDB" id="A0A5B7E068"/>